<evidence type="ECO:0000313" key="3">
    <source>
        <dbReference type="Proteomes" id="UP000287394"/>
    </source>
</evidence>
<name>A0A402D0I7_9BACT</name>
<gene>
    <name evidence="2" type="ORF">CCAX7_56890</name>
</gene>
<dbReference type="Proteomes" id="UP000287394">
    <property type="component" value="Chromosome"/>
</dbReference>
<dbReference type="Gene3D" id="2.60.40.1180">
    <property type="entry name" value="Golgi alpha-mannosidase II"/>
    <property type="match status" value="1"/>
</dbReference>
<dbReference type="Pfam" id="PF13385">
    <property type="entry name" value="Laminin_G_3"/>
    <property type="match status" value="1"/>
</dbReference>
<dbReference type="EMBL" id="AP025739">
    <property type="protein sequence ID" value="BDI33638.1"/>
    <property type="molecule type" value="Genomic_DNA"/>
</dbReference>
<reference evidence="2 3" key="1">
    <citation type="journal article" date="2019" name="Int. J. Syst. Evol. Microbiol.">
        <title>Capsulimonas corticalis gen. nov., sp. nov., an aerobic capsulated bacterium, of a novel bacterial order, Capsulimonadales ord. nov., of the class Armatimonadia of the phylum Armatimonadetes.</title>
        <authorList>
            <person name="Li J."/>
            <person name="Kudo C."/>
            <person name="Tonouchi A."/>
        </authorList>
    </citation>
    <scope>NUCLEOTIDE SEQUENCE [LARGE SCALE GENOMIC DNA]</scope>
    <source>
        <strain evidence="2 3">AX-7</strain>
    </source>
</reference>
<dbReference type="PANTHER" id="PTHR31084:SF0">
    <property type="entry name" value="ALPHA-L-FUCOSIDASE 2"/>
    <property type="match status" value="1"/>
</dbReference>
<dbReference type="SUPFAM" id="SSF48208">
    <property type="entry name" value="Six-hairpin glycosidases"/>
    <property type="match status" value="1"/>
</dbReference>
<dbReference type="RefSeq" id="WP_119323031.1">
    <property type="nucleotide sequence ID" value="NZ_AP025739.1"/>
</dbReference>
<dbReference type="AlphaFoldDB" id="A0A402D0I7"/>
<dbReference type="Pfam" id="PF21307">
    <property type="entry name" value="Glyco_hydro_95_C"/>
    <property type="match status" value="1"/>
</dbReference>
<dbReference type="Gene3D" id="2.70.98.50">
    <property type="entry name" value="putative glycoside hydrolase family protein from bacillus halodurans"/>
    <property type="match status" value="1"/>
</dbReference>
<dbReference type="Pfam" id="PF14498">
    <property type="entry name" value="Glyco_hyd_65N_2"/>
    <property type="match status" value="1"/>
</dbReference>
<dbReference type="Gene3D" id="1.50.10.10">
    <property type="match status" value="1"/>
</dbReference>
<dbReference type="SMART" id="SM00560">
    <property type="entry name" value="LamGL"/>
    <property type="match status" value="1"/>
</dbReference>
<dbReference type="Gene3D" id="2.60.120.200">
    <property type="match status" value="1"/>
</dbReference>
<sequence>MQRRDFLKAGLGAAIAGPLLLQPWQAHGDPPAGGAAADEGMPLGPQQPLVRSKLDPALDLTDAVTLETWVKAAPMEQGGGRILDKLIAGTSEGFTLDTYPGNSLRMITRKGSCSFDARLAADRWTHVAGVYSASGKMFALYLDGQQVAAVMDGDFPAMTTPRTPLTIGADPDGANLFHGRILRAAVYSRALTSEEIAQRFANPNTRLTGAVGEWTFPANPGKTIAPIHGALILMNTNWTPDVVGAVAGPENALALWYRKPAREWLEALPIGNGRIAAMVFGGVGTETLQLNEGTLWGGGPHNYDNPEGLAALPQIRQLVFEDKFHEAEELVNAKFMGKPAGQMPYQTVGNLKLTFADQENASEYRRDLDVSSARTHVQYRAGGVQYQREAFASAPDNVIVMRLTASKPGKIGFSVAFDSPQKTTSSSPDAHTIAIDGTSGDHGGVAGAVKFQALARVLAEGGRVHSEAGTLTVEGANAVTLLISIATSYKNYQDVSGDAAALALGYLDAAAKKPYERIRSAHVDDYQRMFRRVEIDLGTSPAAKLPTDERVVAFQNGQDPSLTALHFQFGRYLLISCSRPGNQPATLQGLWNHEMNPPWDSKYTININTEMNYWPAAPANLIECYEPLFDMIGEISVTGRHTAKTQYNANGWVTHHNTDAWRGTAPVDQVYSGMWPSGGMWLCKSFWDHYEFTGDEAALRRHYPIMKGAAEFFLDTLVEHPVQQYLVTNPSVSPEIPHAGGYICAGPTMDNQLLRDLFDACVAAAELFGEDADFAARVKATRARLAPDRVGKAGQLREWLDDWDMESPDMHNRHVSHLYGLFPSHQITRRGTPELFAAASKSLEIRGDDATGWSMGWKINLWARLEDGDHAHKLLAMLLTPQRTAPNLFDLHPPFQIDGNFGAVSGICEMLLQSHSQEIHLLPALPSAWPTGRIHGLRARPGAEIDLSWNNGKLASATIRSQHAGALRIRSAAPLSVTEHGRPVASSQDGDVIIFTAAKGGTYAVRPA</sequence>
<feature type="region of interest" description="Disordered" evidence="1">
    <location>
        <begin position="26"/>
        <end position="46"/>
    </location>
</feature>
<dbReference type="InterPro" id="IPR013320">
    <property type="entry name" value="ConA-like_dom_sf"/>
</dbReference>
<dbReference type="InterPro" id="IPR049053">
    <property type="entry name" value="AFCA-like_C"/>
</dbReference>
<dbReference type="InterPro" id="IPR008928">
    <property type="entry name" value="6-hairpin_glycosidase_sf"/>
</dbReference>
<dbReference type="InterPro" id="IPR054363">
    <property type="entry name" value="GH95_cat"/>
</dbReference>
<feature type="compositionally biased region" description="Low complexity" evidence="1">
    <location>
        <begin position="28"/>
        <end position="40"/>
    </location>
</feature>
<dbReference type="PANTHER" id="PTHR31084">
    <property type="entry name" value="ALPHA-L-FUCOSIDASE 2"/>
    <property type="match status" value="1"/>
</dbReference>
<dbReference type="InterPro" id="IPR027414">
    <property type="entry name" value="GH95_N_dom"/>
</dbReference>
<organism evidence="2 3">
    <name type="scientific">Capsulimonas corticalis</name>
    <dbReference type="NCBI Taxonomy" id="2219043"/>
    <lineage>
        <taxon>Bacteria</taxon>
        <taxon>Bacillati</taxon>
        <taxon>Armatimonadota</taxon>
        <taxon>Armatimonadia</taxon>
        <taxon>Capsulimonadales</taxon>
        <taxon>Capsulimonadaceae</taxon>
        <taxon>Capsulimonas</taxon>
    </lineage>
</organism>
<dbReference type="InterPro" id="IPR006558">
    <property type="entry name" value="LamG-like"/>
</dbReference>
<dbReference type="InterPro" id="IPR013780">
    <property type="entry name" value="Glyco_hydro_b"/>
</dbReference>
<evidence type="ECO:0000313" key="2">
    <source>
        <dbReference type="EMBL" id="BDI33638.1"/>
    </source>
</evidence>
<dbReference type="OrthoDB" id="9768507at2"/>
<dbReference type="GO" id="GO:0004560">
    <property type="term" value="F:alpha-L-fucosidase activity"/>
    <property type="evidence" value="ECO:0007669"/>
    <property type="project" value="TreeGrafter"/>
</dbReference>
<protein>
    <submittedName>
        <fullName evidence="2">Alpha/beta hydrolase</fullName>
    </submittedName>
</protein>
<dbReference type="InterPro" id="IPR012341">
    <property type="entry name" value="6hp_glycosidase-like_sf"/>
</dbReference>
<dbReference type="Pfam" id="PF22124">
    <property type="entry name" value="Glyco_hydro_95_cat"/>
    <property type="match status" value="1"/>
</dbReference>
<dbReference type="GO" id="GO:0005975">
    <property type="term" value="P:carbohydrate metabolic process"/>
    <property type="evidence" value="ECO:0007669"/>
    <property type="project" value="InterPro"/>
</dbReference>
<dbReference type="SUPFAM" id="SSF49899">
    <property type="entry name" value="Concanavalin A-like lectins/glucanases"/>
    <property type="match status" value="1"/>
</dbReference>
<dbReference type="KEGG" id="ccot:CCAX7_56890"/>
<evidence type="ECO:0000256" key="1">
    <source>
        <dbReference type="SAM" id="MobiDB-lite"/>
    </source>
</evidence>
<accession>A0A402D0I7</accession>
<proteinExistence type="predicted"/>
<keyword evidence="3" id="KW-1185">Reference proteome</keyword>
<keyword evidence="2" id="KW-0378">Hydrolase</keyword>